<dbReference type="PANTHER" id="PTHR30401">
    <property type="entry name" value="TRNA 2-SELENOURIDINE SYNTHASE"/>
    <property type="match status" value="1"/>
</dbReference>
<accession>A0A1M6I6S6</accession>
<dbReference type="NCBIfam" id="NF008752">
    <property type="entry name" value="PRK11784.1-4"/>
    <property type="match status" value="1"/>
</dbReference>
<dbReference type="SUPFAM" id="SSF52540">
    <property type="entry name" value="P-loop containing nucleoside triphosphate hydrolases"/>
    <property type="match status" value="1"/>
</dbReference>
<gene>
    <name evidence="3" type="ORF">SAMN02745165_02036</name>
</gene>
<sequence>MIQATVELKKVLRLRAQGALLVDVRTPAEFSEATIPGAVNVPIFSNEERAEIGTLYKQQGKGVARKRGIEVVSPKIPQLMEQVEVLRRGCNGPVVVFCWRGGMRSLAMTSLMNLAGIHARQLIGGYKAFRSHICAYFEEADWQPIYVLRGLTGVGKTQVLHHLAEQGYPVVDLEGLANHRGSAFGALGLPQQPGQKMFEALLWDRLLQLRDAAYLLTEGESLHIGRLLVPKRFHQAMQVQTSLWLGASLDFRTKIILQDYPALDQLREQFEKPICALKERLGKKIVNQLLGLLNEGRWEELVYELMVHYYDPLYLHTKPEQRVEIELESVDAGVERVAAALQELTSSPES</sequence>
<dbReference type="InterPro" id="IPR001763">
    <property type="entry name" value="Rhodanese-like_dom"/>
</dbReference>
<dbReference type="PROSITE" id="PS50206">
    <property type="entry name" value="RHODANESE_3"/>
    <property type="match status" value="1"/>
</dbReference>
<dbReference type="Proteomes" id="UP000184171">
    <property type="component" value="Unassembled WGS sequence"/>
</dbReference>
<dbReference type="RefSeq" id="WP_244151860.1">
    <property type="nucleotide sequence ID" value="NZ_FQZT01000006.1"/>
</dbReference>
<dbReference type="SMART" id="SM00450">
    <property type="entry name" value="RHOD"/>
    <property type="match status" value="1"/>
</dbReference>
<dbReference type="GO" id="GO:0002098">
    <property type="term" value="P:tRNA wobble uridine modification"/>
    <property type="evidence" value="ECO:0007669"/>
    <property type="project" value="InterPro"/>
</dbReference>
<dbReference type="STRING" id="1122189.SAMN02745165_02036"/>
<dbReference type="InterPro" id="IPR036873">
    <property type="entry name" value="Rhodanese-like_dom_sf"/>
</dbReference>
<dbReference type="SUPFAM" id="SSF52821">
    <property type="entry name" value="Rhodanese/Cell cycle control phosphatase"/>
    <property type="match status" value="1"/>
</dbReference>
<proteinExistence type="predicted"/>
<dbReference type="InterPro" id="IPR027417">
    <property type="entry name" value="P-loop_NTPase"/>
</dbReference>
<reference evidence="3 4" key="1">
    <citation type="submission" date="2016-11" db="EMBL/GenBank/DDBJ databases">
        <authorList>
            <person name="Jaros S."/>
            <person name="Januszkiewicz K."/>
            <person name="Wedrychowicz H."/>
        </authorList>
    </citation>
    <scope>NUCLEOTIDE SEQUENCE [LARGE SCALE GENOMIC DNA]</scope>
    <source>
        <strain evidence="3 4">DSM 5091</strain>
    </source>
</reference>
<evidence type="ECO:0000256" key="1">
    <source>
        <dbReference type="ARBA" id="ARBA00023266"/>
    </source>
</evidence>
<dbReference type="EMBL" id="FQZT01000006">
    <property type="protein sequence ID" value="SHJ30128.1"/>
    <property type="molecule type" value="Genomic_DNA"/>
</dbReference>
<keyword evidence="4" id="KW-1185">Reference proteome</keyword>
<dbReference type="Gene3D" id="3.40.250.10">
    <property type="entry name" value="Rhodanese-like domain"/>
    <property type="match status" value="1"/>
</dbReference>
<name>A0A1M6I6S6_MALRU</name>
<dbReference type="GO" id="GO:0043828">
    <property type="term" value="F:tRNA 2-selenouridine synthase activity"/>
    <property type="evidence" value="ECO:0007669"/>
    <property type="project" value="InterPro"/>
</dbReference>
<dbReference type="NCBIfam" id="NF008750">
    <property type="entry name" value="PRK11784.1-2"/>
    <property type="match status" value="1"/>
</dbReference>
<organism evidence="3 4">
    <name type="scientific">Malonomonas rubra DSM 5091</name>
    <dbReference type="NCBI Taxonomy" id="1122189"/>
    <lineage>
        <taxon>Bacteria</taxon>
        <taxon>Pseudomonadati</taxon>
        <taxon>Thermodesulfobacteriota</taxon>
        <taxon>Desulfuromonadia</taxon>
        <taxon>Desulfuromonadales</taxon>
        <taxon>Geopsychrobacteraceae</taxon>
        <taxon>Malonomonas</taxon>
    </lineage>
</organism>
<dbReference type="NCBIfam" id="TIGR03167">
    <property type="entry name" value="tRNA_sel_U_synt"/>
    <property type="match status" value="1"/>
</dbReference>
<dbReference type="Pfam" id="PF00581">
    <property type="entry name" value="Rhodanese"/>
    <property type="match status" value="1"/>
</dbReference>
<dbReference type="AlphaFoldDB" id="A0A1M6I6S6"/>
<keyword evidence="1" id="KW-0711">Selenium</keyword>
<dbReference type="PANTHER" id="PTHR30401:SF0">
    <property type="entry name" value="TRNA 2-SELENOURIDINE SYNTHASE"/>
    <property type="match status" value="1"/>
</dbReference>
<dbReference type="InterPro" id="IPR017582">
    <property type="entry name" value="SelU"/>
</dbReference>
<feature type="domain" description="Rhodanese" evidence="2">
    <location>
        <begin position="15"/>
        <end position="135"/>
    </location>
</feature>
<evidence type="ECO:0000313" key="4">
    <source>
        <dbReference type="Proteomes" id="UP000184171"/>
    </source>
</evidence>
<evidence type="ECO:0000259" key="2">
    <source>
        <dbReference type="PROSITE" id="PS50206"/>
    </source>
</evidence>
<dbReference type="Pfam" id="PF26341">
    <property type="entry name" value="AAA_SelU"/>
    <property type="match status" value="1"/>
</dbReference>
<protein>
    <submittedName>
        <fullName evidence="3">tRNA 2-selenouridine synthase</fullName>
    </submittedName>
</protein>
<evidence type="ECO:0000313" key="3">
    <source>
        <dbReference type="EMBL" id="SHJ30128.1"/>
    </source>
</evidence>
<dbReference type="InterPro" id="IPR058840">
    <property type="entry name" value="AAA_SelU"/>
</dbReference>